<dbReference type="SMART" id="SM00086">
    <property type="entry name" value="PAC"/>
    <property type="match status" value="1"/>
</dbReference>
<evidence type="ECO:0000256" key="5">
    <source>
        <dbReference type="ARBA" id="ARBA00022606"/>
    </source>
</evidence>
<dbReference type="CDD" id="cd00130">
    <property type="entry name" value="PAS"/>
    <property type="match status" value="1"/>
</dbReference>
<keyword evidence="3" id="KW-0600">Photoreceptor protein</keyword>
<dbReference type="InterPro" id="IPR035965">
    <property type="entry name" value="PAS-like_dom_sf"/>
</dbReference>
<gene>
    <name evidence="17" type="ORF">GRI48_13400</name>
</gene>
<dbReference type="InterPro" id="IPR011102">
    <property type="entry name" value="Sig_transdc_His_kinase_HWE"/>
</dbReference>
<evidence type="ECO:0000259" key="16">
    <source>
        <dbReference type="PROSITE" id="PS50113"/>
    </source>
</evidence>
<proteinExistence type="predicted"/>
<evidence type="ECO:0000313" key="18">
    <source>
        <dbReference type="Proteomes" id="UP000445582"/>
    </source>
</evidence>
<evidence type="ECO:0000256" key="9">
    <source>
        <dbReference type="ARBA" id="ARBA00022737"/>
    </source>
</evidence>
<keyword evidence="14" id="KW-0843">Virulence</keyword>
<evidence type="ECO:0000256" key="10">
    <source>
        <dbReference type="ARBA" id="ARBA00022741"/>
    </source>
</evidence>
<keyword evidence="18" id="KW-1185">Reference proteome</keyword>
<evidence type="ECO:0000256" key="4">
    <source>
        <dbReference type="ARBA" id="ARBA00022553"/>
    </source>
</evidence>
<protein>
    <recommendedName>
        <fullName evidence="2">histidine kinase</fullName>
        <ecNumber evidence="2">2.7.13.3</ecNumber>
    </recommendedName>
</protein>
<dbReference type="Proteomes" id="UP000445582">
    <property type="component" value="Unassembled WGS sequence"/>
</dbReference>
<dbReference type="EMBL" id="WTYN01000005">
    <property type="protein sequence ID" value="MXO63999.1"/>
    <property type="molecule type" value="Genomic_DNA"/>
</dbReference>
<dbReference type="SMART" id="SM00911">
    <property type="entry name" value="HWE_HK"/>
    <property type="match status" value="1"/>
</dbReference>
<dbReference type="PANTHER" id="PTHR41523">
    <property type="entry name" value="TWO-COMPONENT SYSTEM SENSOR PROTEIN"/>
    <property type="match status" value="1"/>
</dbReference>
<dbReference type="AlphaFoldDB" id="A0A844YKU6"/>
<dbReference type="InterPro" id="IPR036890">
    <property type="entry name" value="HATPase_C_sf"/>
</dbReference>
<evidence type="ECO:0000313" key="17">
    <source>
        <dbReference type="EMBL" id="MXO63999.1"/>
    </source>
</evidence>
<dbReference type="GO" id="GO:0004673">
    <property type="term" value="F:protein histidine kinase activity"/>
    <property type="evidence" value="ECO:0007669"/>
    <property type="project" value="UniProtKB-EC"/>
</dbReference>
<dbReference type="EC" id="2.7.13.3" evidence="2"/>
<dbReference type="GO" id="GO:0005524">
    <property type="term" value="F:ATP binding"/>
    <property type="evidence" value="ECO:0007669"/>
    <property type="project" value="UniProtKB-KW"/>
</dbReference>
<evidence type="ECO:0000256" key="11">
    <source>
        <dbReference type="ARBA" id="ARBA00022777"/>
    </source>
</evidence>
<keyword evidence="4" id="KW-0597">Phosphoprotein</keyword>
<evidence type="ECO:0000256" key="12">
    <source>
        <dbReference type="ARBA" id="ARBA00022840"/>
    </source>
</evidence>
<dbReference type="RefSeq" id="WP_160677309.1">
    <property type="nucleotide sequence ID" value="NZ_WTYN01000005.1"/>
</dbReference>
<dbReference type="InterPro" id="IPR001610">
    <property type="entry name" value="PAC"/>
</dbReference>
<keyword evidence="8" id="KW-0808">Transferase</keyword>
<evidence type="ECO:0000256" key="3">
    <source>
        <dbReference type="ARBA" id="ARBA00022543"/>
    </source>
</evidence>
<dbReference type="Pfam" id="PF07536">
    <property type="entry name" value="HWE_HK"/>
    <property type="match status" value="1"/>
</dbReference>
<accession>A0A844YKU6</accession>
<keyword evidence="12" id="KW-0067">ATP-binding</keyword>
<evidence type="ECO:0000256" key="8">
    <source>
        <dbReference type="ARBA" id="ARBA00022679"/>
    </source>
</evidence>
<sequence>MSPAAIRRFQLGRVGTAEERDTLPLGEERALQSAGAAFHALADTMPQIVWSTLPDGSHDYFNARWYEFTGVPEGSTDGEGWAGVFHEDDQPVAWKHWSHSLASGEPYEVEYRLRRHDGEYRWMIGRALPIVDEAGVIQRWIGTCTDIEDQKRISLQNEVLSQELSHRIKNIFAIISGLISLTARTSEAFAEPASKLKERIAALGRAHEFVRPHTEKSRPSVGEVTLAALLETIFETYPAFSEGRIEISGPQIEVDSKAATPVALVFHELATNSMKYGALKHDHGHVRIDIEQNENEVAMRWAETGSAGRPDEEPEPGFGTRLIDIAIRQQLGGTFQRKWTDDGMTLDMQVKRSRIAATG</sequence>
<keyword evidence="7" id="KW-0288">FMN</keyword>
<keyword evidence="10" id="KW-0547">Nucleotide-binding</keyword>
<keyword evidence="6" id="KW-0285">Flavoprotein</keyword>
<dbReference type="Gene3D" id="3.30.565.10">
    <property type="entry name" value="Histidine kinase-like ATPase, C-terminal domain"/>
    <property type="match status" value="1"/>
</dbReference>
<evidence type="ECO:0000256" key="6">
    <source>
        <dbReference type="ARBA" id="ARBA00022630"/>
    </source>
</evidence>
<comment type="caution">
    <text evidence="17">The sequence shown here is derived from an EMBL/GenBank/DDBJ whole genome shotgun (WGS) entry which is preliminary data.</text>
</comment>
<feature type="domain" description="PAC" evidence="16">
    <location>
        <begin position="107"/>
        <end position="159"/>
    </location>
</feature>
<keyword evidence="9" id="KW-0677">Repeat</keyword>
<keyword evidence="5" id="KW-0716">Sensory transduction</keyword>
<dbReference type="Pfam" id="PF08447">
    <property type="entry name" value="PAS_3"/>
    <property type="match status" value="1"/>
</dbReference>
<evidence type="ECO:0000256" key="15">
    <source>
        <dbReference type="ARBA" id="ARBA00023170"/>
    </source>
</evidence>
<comment type="catalytic activity">
    <reaction evidence="1">
        <text>ATP + protein L-histidine = ADP + protein N-phospho-L-histidine.</text>
        <dbReference type="EC" id="2.7.13.3"/>
    </reaction>
</comment>
<dbReference type="SUPFAM" id="SSF55785">
    <property type="entry name" value="PYP-like sensor domain (PAS domain)"/>
    <property type="match status" value="1"/>
</dbReference>
<keyword evidence="15" id="KW-0675">Receptor</keyword>
<dbReference type="FunFam" id="3.30.450.20:FF:000099">
    <property type="entry name" value="Sensory box sensor histidine kinase"/>
    <property type="match status" value="1"/>
</dbReference>
<reference evidence="17 18" key="1">
    <citation type="submission" date="2019-12" db="EMBL/GenBank/DDBJ databases">
        <title>Genomic-based taxomic classification of the family Erythrobacteraceae.</title>
        <authorList>
            <person name="Xu L."/>
        </authorList>
    </citation>
    <scope>NUCLEOTIDE SEQUENCE [LARGE SCALE GENOMIC DNA]</scope>
    <source>
        <strain evidence="17 18">MCCC 1A09965</strain>
    </source>
</reference>
<evidence type="ECO:0000256" key="1">
    <source>
        <dbReference type="ARBA" id="ARBA00000085"/>
    </source>
</evidence>
<dbReference type="NCBIfam" id="TIGR00229">
    <property type="entry name" value="sensory_box"/>
    <property type="match status" value="1"/>
</dbReference>
<dbReference type="GO" id="GO:0009881">
    <property type="term" value="F:photoreceptor activity"/>
    <property type="evidence" value="ECO:0007669"/>
    <property type="project" value="UniProtKB-KW"/>
</dbReference>
<dbReference type="InterPro" id="IPR000700">
    <property type="entry name" value="PAS-assoc_C"/>
</dbReference>
<evidence type="ECO:0000256" key="2">
    <source>
        <dbReference type="ARBA" id="ARBA00012438"/>
    </source>
</evidence>
<dbReference type="PROSITE" id="PS50113">
    <property type="entry name" value="PAC"/>
    <property type="match status" value="1"/>
</dbReference>
<dbReference type="InterPro" id="IPR013655">
    <property type="entry name" value="PAS_fold_3"/>
</dbReference>
<dbReference type="Gene3D" id="3.30.450.20">
    <property type="entry name" value="PAS domain"/>
    <property type="match status" value="1"/>
</dbReference>
<evidence type="ECO:0000256" key="14">
    <source>
        <dbReference type="ARBA" id="ARBA00023026"/>
    </source>
</evidence>
<keyword evidence="11" id="KW-0418">Kinase</keyword>
<evidence type="ECO:0000256" key="7">
    <source>
        <dbReference type="ARBA" id="ARBA00022643"/>
    </source>
</evidence>
<keyword evidence="13" id="KW-0157">Chromophore</keyword>
<dbReference type="OrthoDB" id="136506at2"/>
<evidence type="ECO:0000256" key="13">
    <source>
        <dbReference type="ARBA" id="ARBA00022991"/>
    </source>
</evidence>
<name>A0A844YKU6_9SPHN</name>
<organism evidence="17 18">
    <name type="scientific">Qipengyuania oceanensis</name>
    <dbReference type="NCBI Taxonomy" id="1463597"/>
    <lineage>
        <taxon>Bacteria</taxon>
        <taxon>Pseudomonadati</taxon>
        <taxon>Pseudomonadota</taxon>
        <taxon>Alphaproteobacteria</taxon>
        <taxon>Sphingomonadales</taxon>
        <taxon>Erythrobacteraceae</taxon>
        <taxon>Qipengyuania</taxon>
    </lineage>
</organism>
<dbReference type="InterPro" id="IPR000014">
    <property type="entry name" value="PAS"/>
</dbReference>
<dbReference type="PANTHER" id="PTHR41523:SF8">
    <property type="entry name" value="ETHYLENE RESPONSE SENSOR PROTEIN"/>
    <property type="match status" value="1"/>
</dbReference>